<dbReference type="GO" id="GO:0000271">
    <property type="term" value="P:polysaccharide biosynthetic process"/>
    <property type="evidence" value="ECO:0007669"/>
    <property type="project" value="InterPro"/>
</dbReference>
<evidence type="ECO:0000256" key="2">
    <source>
        <dbReference type="ARBA" id="ARBA00022679"/>
    </source>
</evidence>
<dbReference type="Gene3D" id="3.90.550.10">
    <property type="entry name" value="Spore Coat Polysaccharide Biosynthesis Protein SpsA, Chain A"/>
    <property type="match status" value="1"/>
</dbReference>
<evidence type="ECO:0000313" key="4">
    <source>
        <dbReference type="EMBL" id="TGN52618.1"/>
    </source>
</evidence>
<evidence type="ECO:0000256" key="3">
    <source>
        <dbReference type="ARBA" id="ARBA00022723"/>
    </source>
</evidence>
<keyword evidence="1" id="KW-0328">Glycosyltransferase</keyword>
<dbReference type="AlphaFoldDB" id="A0A4Z1CEP3"/>
<keyword evidence="3" id="KW-0479">Metal-binding</keyword>
<dbReference type="GO" id="GO:0046872">
    <property type="term" value="F:metal ion binding"/>
    <property type="evidence" value="ECO:0007669"/>
    <property type="project" value="UniProtKB-KW"/>
</dbReference>
<comment type="caution">
    <text evidence="4">The sequence shown here is derived from an EMBL/GenBank/DDBJ whole genome shotgun (WGS) entry which is preliminary data.</text>
</comment>
<dbReference type="PANTHER" id="PTHR13778:SF47">
    <property type="entry name" value="LIPOPOLYSACCHARIDE 1,3-GALACTOSYLTRANSFERASE"/>
    <property type="match status" value="1"/>
</dbReference>
<keyword evidence="2" id="KW-0808">Transferase</keyword>
<evidence type="ECO:0008006" key="6">
    <source>
        <dbReference type="Google" id="ProtNLM"/>
    </source>
</evidence>
<reference evidence="4 5" key="1">
    <citation type="submission" date="2019-03" db="EMBL/GenBank/DDBJ databases">
        <authorList>
            <person name="Li J."/>
        </authorList>
    </citation>
    <scope>NUCLEOTIDE SEQUENCE [LARGE SCALE GENOMIC DNA]</scope>
    <source>
        <strain evidence="4 5">3058</strain>
    </source>
</reference>
<dbReference type="GO" id="GO:0016757">
    <property type="term" value="F:glycosyltransferase activity"/>
    <property type="evidence" value="ECO:0007669"/>
    <property type="project" value="UniProtKB-KW"/>
</dbReference>
<dbReference type="CDD" id="cd04194">
    <property type="entry name" value="GT8_A4GalT_like"/>
    <property type="match status" value="1"/>
</dbReference>
<sequence length="772" mass="87431">MSGPLHNLALERIKSFSKKETLSDYINIVFASDAAYLPYTSVTLTSILKNYTGSQLINVFLLLDKPLSEDDKNKIEQLKNIHDFNLLDIAVDATEYNDIRTSAGISVATYYRLKLGEILPAHVEKAVYLDSDLIVLESIENLYNEPLDKNLFAGVEDSISLTYNGRFGIPIGGRHINAGVVLIDVRLMREINFSEIVEKFININQYRITLGDQQIIAELFYNSIKYVPIRWNVHGSMFTPGWVPQTAGLQNEIDPVEAEQAIAYPAIIHYTLSRKPWLSWEHPKTALWYKYVSFSSYKDDIERIAPLPPNTQAQLNNTNLQKNSGANSTKISQPKPSIISRTKKTLSALYALGQTRSTVQGVKKKVGKLEKNIINQSSNLKSSIQRLEKSIEEKSRLRSLEPASIGSEIELKRILIDRASNLPKTFDASSAIGALHPNSIIMSNVSQKDMNGGYAENIKSIFRTPSFSFFKDKTPDAVVLLSQRPKQQMFWDCIKSAYLYERPTFFIEVALFGAFSTYFDTDSTLKERRAFGFIIDDMGYYFDSRQPSRVEKTLNDGNFNLSEIEMKRAKSLISKICAESITKYNKYVSECGYKLEDGAILVIDQKKGDASIEFAGAHDNTFLEMMDKAVAENPDKPIYFKRHPDSIHRNMNSYRDRRRQAIIILPDEVSIGAVINQCDTIYTVSSQVGFEGLLRGKKVVTFGAPFYSGWGLTDDRMPITRRSTKRNIEELFHVSCIKNSIYFDSDTGKIIEMEEAIDMALQMRIDSANRVS</sequence>
<dbReference type="RefSeq" id="WP_135818483.1">
    <property type="nucleotide sequence ID" value="NZ_SRPG01000189.1"/>
</dbReference>
<dbReference type="Pfam" id="PF01501">
    <property type="entry name" value="Glyco_transf_8"/>
    <property type="match status" value="1"/>
</dbReference>
<evidence type="ECO:0000313" key="5">
    <source>
        <dbReference type="Proteomes" id="UP000297972"/>
    </source>
</evidence>
<dbReference type="PANTHER" id="PTHR13778">
    <property type="entry name" value="GLYCOSYLTRANSFERASE 8 DOMAIN-CONTAINING PROTEIN"/>
    <property type="match status" value="1"/>
</dbReference>
<evidence type="ECO:0000256" key="1">
    <source>
        <dbReference type="ARBA" id="ARBA00022676"/>
    </source>
</evidence>
<organism evidence="4 5">
    <name type="scientific">Paracoccus liaowanqingii</name>
    <dbReference type="NCBI Taxonomy" id="2560053"/>
    <lineage>
        <taxon>Bacteria</taxon>
        <taxon>Pseudomonadati</taxon>
        <taxon>Pseudomonadota</taxon>
        <taxon>Alphaproteobacteria</taxon>
        <taxon>Rhodobacterales</taxon>
        <taxon>Paracoccaceae</taxon>
        <taxon>Paracoccus</taxon>
    </lineage>
</organism>
<accession>A0A4Z1CEP3</accession>
<dbReference type="InterPro" id="IPR007833">
    <property type="entry name" value="Capsule_polysaccharide_synth"/>
</dbReference>
<dbReference type="SUPFAM" id="SSF53448">
    <property type="entry name" value="Nucleotide-diphospho-sugar transferases"/>
    <property type="match status" value="1"/>
</dbReference>
<dbReference type="OrthoDB" id="543755at2"/>
<protein>
    <recommendedName>
        <fullName evidence="6">Capsular polysaccharide biosynthesis protein</fullName>
    </recommendedName>
</protein>
<name>A0A4Z1CEP3_9RHOB</name>
<gene>
    <name evidence="4" type="ORF">E4L95_16210</name>
</gene>
<proteinExistence type="predicted"/>
<keyword evidence="5" id="KW-1185">Reference proteome</keyword>
<dbReference type="InterPro" id="IPR050748">
    <property type="entry name" value="Glycosyltrans_8_dom-fam"/>
</dbReference>
<dbReference type="GO" id="GO:0015774">
    <property type="term" value="P:polysaccharide transport"/>
    <property type="evidence" value="ECO:0007669"/>
    <property type="project" value="InterPro"/>
</dbReference>
<dbReference type="InterPro" id="IPR002495">
    <property type="entry name" value="Glyco_trans_8"/>
</dbReference>
<dbReference type="Proteomes" id="UP000297972">
    <property type="component" value="Unassembled WGS sequence"/>
</dbReference>
<dbReference type="EMBL" id="SRPG01000189">
    <property type="protein sequence ID" value="TGN52618.1"/>
    <property type="molecule type" value="Genomic_DNA"/>
</dbReference>
<dbReference type="InterPro" id="IPR029044">
    <property type="entry name" value="Nucleotide-diphossugar_trans"/>
</dbReference>
<dbReference type="Pfam" id="PF05159">
    <property type="entry name" value="Capsule_synth"/>
    <property type="match status" value="1"/>
</dbReference>